<dbReference type="InterPro" id="IPR002110">
    <property type="entry name" value="Ankyrin_rpt"/>
</dbReference>
<evidence type="ECO:0000256" key="7">
    <source>
        <dbReference type="ARBA" id="ARBA00037107"/>
    </source>
</evidence>
<evidence type="ECO:0000259" key="9">
    <source>
        <dbReference type="Pfam" id="PF11904"/>
    </source>
</evidence>
<sequence length="1000" mass="111931">MASADDLNHDVKTQIHRAVFDGKVNKLRQILSHNPKSVDSKDKHGNTGLHLAAMLGRKECIDLLLSFNATVKLKNLQGWTALAEARSYGNRETILALLQKLKTQQRKHMEERKPKLLAAMRKIQDFKMEIKWDFHSWIPFVSRYLPCDVAVVRKRGTCLRVDSTLVDFSEMKWVRGDISFIYDGEDTQRGIVMMDNVQKCYQRITYEESDMETEEEVDLLMGSDIISATMTVEDVYFTRATSGLLFQGYRVAQIGEHQVDFYHLEGFKMIQRKRREHLSPEDIKKNKAMLDVFSAVQSKAQLQEASVVSFRNCSKLLALVWWLPEDEKVIVTLMFQIPRRNTIPPPKKKKISWREYISAPAGQPPVLGRDWDLKDSSKTFRPTLGMSPTYPLSVDMLLDVLEIVAPLKQFNKLKDFVEIKLPPGFPIRIELPILPTITAEVTFISFAFDPNIPESLFRVPEDYTHEQERGPMSTVMAQRERARLTVSASKLLLLETESPSSSPDRRDSVIHKAMLSVDESMYQLSATVDAVVADSESEEPADPDLAVEESEMSKAGLPSTSAGLPSTSADFPSTSAGFLSTLAGFQSPSAGLPSTSAGLPSTSGQTTNGTTMGLPSATVRLQSNGEAGVGCFSVDKVIDVPLVAGFPSVNSSSTAARYEVGQSVNDCYEPSTRRRSVSESTIFKKNQTRVYHFREGDPETFGRRKPAKKRRKLVEFLKQLKNKKGSTNTATGSSRMLKTFRSTKLSATKRKAGDVVACRFARQSASLPTLKAFPGRSDFRCQCLPVAAEKEEVEVSERPRQRDQELVSAEKVRPRTSTEEQKRKSVTKDRSENLRREVKVSINEWEMASRKVRASIDEPKGSGFFVHSDARSDTSTEKDSLDGYRGVYFETRCRLPSKVQARTNARIKETRKISSQIEVAPYLQGCPSVLRAGSVDTSCSESHSDDAASTKSSSSGTKSLNGEPEDEETWTICRRLRALLVSMFSVRLNLSSLPLRHNSL</sequence>
<dbReference type="PROSITE" id="PS50297">
    <property type="entry name" value="ANK_REP_REGION"/>
    <property type="match status" value="1"/>
</dbReference>
<dbReference type="SMART" id="SM00248">
    <property type="entry name" value="ANK"/>
    <property type="match status" value="3"/>
</dbReference>
<comment type="subcellular location">
    <subcellularLocation>
        <location evidence="1">Endoplasmic reticulum membrane</location>
    </subcellularLocation>
</comment>
<evidence type="ECO:0000256" key="8">
    <source>
        <dbReference type="SAM" id="MobiDB-lite"/>
    </source>
</evidence>
<evidence type="ECO:0000313" key="10">
    <source>
        <dbReference type="EMBL" id="CAD7226821.1"/>
    </source>
</evidence>
<dbReference type="OrthoDB" id="1585644at2759"/>
<organism evidence="10">
    <name type="scientific">Cyprideis torosa</name>
    <dbReference type="NCBI Taxonomy" id="163714"/>
    <lineage>
        <taxon>Eukaryota</taxon>
        <taxon>Metazoa</taxon>
        <taxon>Ecdysozoa</taxon>
        <taxon>Arthropoda</taxon>
        <taxon>Crustacea</taxon>
        <taxon>Oligostraca</taxon>
        <taxon>Ostracoda</taxon>
        <taxon>Podocopa</taxon>
        <taxon>Podocopida</taxon>
        <taxon>Cytherocopina</taxon>
        <taxon>Cytheroidea</taxon>
        <taxon>Cytherideidae</taxon>
        <taxon>Cyprideis</taxon>
    </lineage>
</organism>
<dbReference type="EMBL" id="OB660944">
    <property type="protein sequence ID" value="CAD7226821.1"/>
    <property type="molecule type" value="Genomic_DNA"/>
</dbReference>
<gene>
    <name evidence="10" type="ORF">CTOB1V02_LOCUS4735</name>
</gene>
<evidence type="ECO:0000256" key="6">
    <source>
        <dbReference type="ARBA" id="ARBA00023186"/>
    </source>
</evidence>
<dbReference type="Gene3D" id="1.25.40.20">
    <property type="entry name" value="Ankyrin repeat-containing domain"/>
    <property type="match status" value="1"/>
</dbReference>
<evidence type="ECO:0000256" key="3">
    <source>
        <dbReference type="ARBA" id="ARBA00022824"/>
    </source>
</evidence>
<feature type="region of interest" description="Disordered" evidence="8">
    <location>
        <begin position="790"/>
        <end position="832"/>
    </location>
</feature>
<protein>
    <recommendedName>
        <fullName evidence="9">Ankyrin repeat domain-containing protein</fullName>
    </recommendedName>
</protein>
<feature type="region of interest" description="Disordered" evidence="8">
    <location>
        <begin position="940"/>
        <end position="964"/>
    </location>
</feature>
<dbReference type="PANTHER" id="PTHR12447:SF25">
    <property type="entry name" value="ANKYRIN REPEAT DOMAIN-CONTAINING PROTEIN 13C"/>
    <property type="match status" value="1"/>
</dbReference>
<name>A0A7R8W8C6_9CRUS</name>
<dbReference type="PROSITE" id="PS50088">
    <property type="entry name" value="ANK_REPEAT"/>
    <property type="match status" value="1"/>
</dbReference>
<proteinExistence type="predicted"/>
<feature type="compositionally biased region" description="Acidic residues" evidence="8">
    <location>
        <begin position="535"/>
        <end position="550"/>
    </location>
</feature>
<evidence type="ECO:0000256" key="1">
    <source>
        <dbReference type="ARBA" id="ARBA00004586"/>
    </source>
</evidence>
<dbReference type="Pfam" id="PF11904">
    <property type="entry name" value="ANKRD13_C"/>
    <property type="match status" value="1"/>
</dbReference>
<feature type="domain" description="Ankyrin repeat" evidence="9">
    <location>
        <begin position="160"/>
        <end position="451"/>
    </location>
</feature>
<feature type="region of interest" description="Disordered" evidence="8">
    <location>
        <begin position="532"/>
        <end position="568"/>
    </location>
</feature>
<comment type="function">
    <text evidence="7">Acts as a molecular chaperone for G protein-coupled receptors, regulating their biogenesis and exit from the ER.</text>
</comment>
<dbReference type="InterPro" id="IPR055285">
    <property type="entry name" value="ANKRD13_C"/>
</dbReference>
<dbReference type="InterPro" id="IPR021832">
    <property type="entry name" value="ANKRD13"/>
</dbReference>
<feature type="compositionally biased region" description="Polar residues" evidence="8">
    <location>
        <begin position="558"/>
        <end position="568"/>
    </location>
</feature>
<dbReference type="InterPro" id="IPR036770">
    <property type="entry name" value="Ankyrin_rpt-contain_sf"/>
</dbReference>
<keyword evidence="6" id="KW-0143">Chaperone</keyword>
<dbReference type="Pfam" id="PF12796">
    <property type="entry name" value="Ank_2"/>
    <property type="match status" value="1"/>
</dbReference>
<keyword evidence="2" id="KW-0677">Repeat</keyword>
<evidence type="ECO:0000256" key="5">
    <source>
        <dbReference type="ARBA" id="ARBA00023136"/>
    </source>
</evidence>
<dbReference type="GO" id="GO:0005789">
    <property type="term" value="C:endoplasmic reticulum membrane"/>
    <property type="evidence" value="ECO:0007669"/>
    <property type="project" value="UniProtKB-SubCell"/>
</dbReference>
<dbReference type="AlphaFoldDB" id="A0A7R8W8C6"/>
<accession>A0A7R8W8C6</accession>
<evidence type="ECO:0000256" key="4">
    <source>
        <dbReference type="ARBA" id="ARBA00023043"/>
    </source>
</evidence>
<keyword evidence="3" id="KW-0256">Endoplasmic reticulum</keyword>
<keyword evidence="4" id="KW-0040">ANK repeat</keyword>
<dbReference type="SUPFAM" id="SSF48403">
    <property type="entry name" value="Ankyrin repeat"/>
    <property type="match status" value="1"/>
</dbReference>
<feature type="compositionally biased region" description="Low complexity" evidence="8">
    <location>
        <begin position="949"/>
        <end position="959"/>
    </location>
</feature>
<dbReference type="GO" id="GO:0005102">
    <property type="term" value="F:signaling receptor binding"/>
    <property type="evidence" value="ECO:0007669"/>
    <property type="project" value="TreeGrafter"/>
</dbReference>
<evidence type="ECO:0000256" key="2">
    <source>
        <dbReference type="ARBA" id="ARBA00022737"/>
    </source>
</evidence>
<keyword evidence="5" id="KW-0472">Membrane</keyword>
<reference evidence="10" key="1">
    <citation type="submission" date="2020-11" db="EMBL/GenBank/DDBJ databases">
        <authorList>
            <person name="Tran Van P."/>
        </authorList>
    </citation>
    <scope>NUCLEOTIDE SEQUENCE</scope>
</reference>
<dbReference type="GO" id="GO:0006621">
    <property type="term" value="P:protein retention in ER lumen"/>
    <property type="evidence" value="ECO:0007669"/>
    <property type="project" value="TreeGrafter"/>
</dbReference>
<dbReference type="PANTHER" id="PTHR12447">
    <property type="entry name" value="ANKYRIN REPEAT DOMAIN-CONTAINING PROTEIN 13"/>
    <property type="match status" value="1"/>
</dbReference>